<reference evidence="1" key="7">
    <citation type="journal article" date="2005" name="Science">
        <title>The Transcriptional Landscape of the Mammalian Genome.</title>
        <authorList>
            <consortium name="The FANTOM Consortium"/>
            <consortium name="Riken Genome Exploration Research Group and Genome Science Group (Genome Network Project Core Group)"/>
        </authorList>
    </citation>
    <scope>NUCLEOTIDE SEQUENCE</scope>
    <source>
        <strain evidence="1">C57BL/6J</strain>
        <tissue evidence="1">Medulla oblongata</tissue>
    </source>
</reference>
<dbReference type="PhosphoSitePlus" id="Q3USE1"/>
<accession>Q3USE1</accession>
<reference evidence="1" key="4">
    <citation type="journal article" date="2001" name="Nature">
        <title>Functional annotation of a full-length mouse cDNA collection.</title>
        <authorList>
            <consortium name="The RIKEN Genome Exploration Research Group Phase II Team and the FANTOM Consortium"/>
        </authorList>
    </citation>
    <scope>NUCLEOTIDE SEQUENCE</scope>
    <source>
        <strain evidence="1">C57BL/6J</strain>
        <tissue evidence="1">Medulla oblongata</tissue>
    </source>
</reference>
<reference evidence="1" key="5">
    <citation type="journal article" date="2002" name="Nature">
        <title>Analysis of the mouse transcriptome based on functional annotation of 60,770 full-length cDNAs.</title>
        <authorList>
            <consortium name="The FANTOM Consortium and the RIKEN Genome Exploration Research Group Phase I and II Team"/>
        </authorList>
    </citation>
    <scope>NUCLEOTIDE SEQUENCE</scope>
    <source>
        <strain evidence="1">C57BL/6J</strain>
        <tissue evidence="1">Medulla oblongata</tissue>
    </source>
</reference>
<proteinExistence type="evidence at transcript level"/>
<gene>
    <name evidence="2" type="primary">Gm19440</name>
</gene>
<dbReference type="iPTMnet" id="Q3USE1"/>
<dbReference type="AlphaFoldDB" id="Q3USE1"/>
<reference evidence="1" key="6">
    <citation type="submission" date="2004-03" db="EMBL/GenBank/DDBJ databases">
        <authorList>
            <person name="Arakawa T."/>
            <person name="Carninci P."/>
            <person name="Fukuda S."/>
            <person name="Hashizume W."/>
            <person name="Hayashida K."/>
            <person name="Hori F."/>
            <person name="Iida J."/>
            <person name="Imamura K."/>
            <person name="Imotani K."/>
            <person name="Itoh M."/>
            <person name="Kanagawa S."/>
            <person name="Kawai J."/>
            <person name="Kojima M."/>
            <person name="Konno H."/>
            <person name="Murata M."/>
            <person name="Nakamura M."/>
            <person name="Ninomiya N."/>
            <person name="Nishiyori H."/>
            <person name="Nomura K."/>
            <person name="Ohno M."/>
            <person name="Sakazume N."/>
            <person name="Sano H."/>
            <person name="Sasaki D."/>
            <person name="Shibata K."/>
            <person name="Shiraki T."/>
            <person name="Tagami M."/>
            <person name="Tagami Y."/>
            <person name="Waki K."/>
            <person name="Watahiki A."/>
            <person name="Muramatsu M."/>
            <person name="Hayashizaki Y."/>
        </authorList>
    </citation>
    <scope>NUCLEOTIDE SEQUENCE</scope>
    <source>
        <strain evidence="1">C57BL/6J</strain>
        <tissue evidence="1">Medulla oblongata</tissue>
    </source>
</reference>
<dbReference type="EMBL" id="AK140449">
    <property type="protein sequence ID" value="BAE24392.1"/>
    <property type="molecule type" value="mRNA"/>
</dbReference>
<dbReference type="MGI" id="MGI:5011625">
    <property type="gene designation" value="Gm19440"/>
</dbReference>
<reference evidence="1" key="8">
    <citation type="journal article" date="2005" name="Science">
        <title>Antisense Transcription in the Mammalian Transcriptome.</title>
        <authorList>
            <consortium name="RIKEN Genome Exploration Research Group and Genome Science Group (Genome Network Project Core Group) and the FANTOM Consortium"/>
        </authorList>
    </citation>
    <scope>NUCLEOTIDE SEQUENCE</scope>
    <source>
        <strain evidence="1">C57BL/6J</strain>
        <tissue evidence="1">Medulla oblongata</tissue>
    </source>
</reference>
<name>Q3USE1_MOUSE</name>
<evidence type="ECO:0000313" key="2">
    <source>
        <dbReference type="MGI" id="MGI:5011625"/>
    </source>
</evidence>
<reference evidence="1" key="3">
    <citation type="journal article" date="2000" name="Genome Res.">
        <title>RIKEN integrated sequence analysis (RISA) system--384-format sequencing pipeline with 384 multicapillary sequencer.</title>
        <authorList>
            <person name="Shibata K."/>
            <person name="Itoh M."/>
            <person name="Aizawa K."/>
            <person name="Nagaoka S."/>
            <person name="Sasaki N."/>
            <person name="Carninci P."/>
            <person name="Konno H."/>
            <person name="Akiyama J."/>
            <person name="Nishi K."/>
            <person name="Kitsunai T."/>
            <person name="Tashiro H."/>
            <person name="Itoh M."/>
            <person name="Sumi N."/>
            <person name="Ishii Y."/>
            <person name="Nakamura S."/>
            <person name="Hazama M."/>
            <person name="Nishine T."/>
            <person name="Harada A."/>
            <person name="Yamamoto R."/>
            <person name="Matsumoto H."/>
            <person name="Sakaguchi S."/>
            <person name="Ikegami T."/>
            <person name="Kashiwagi K."/>
            <person name="Fujiwake S."/>
            <person name="Inoue K."/>
            <person name="Togawa Y."/>
            <person name="Izawa M."/>
            <person name="Ohara E."/>
            <person name="Watahiki M."/>
            <person name="Yoneda Y."/>
            <person name="Ishikawa T."/>
            <person name="Ozawa K."/>
            <person name="Tanaka T."/>
            <person name="Matsuura S."/>
            <person name="Kawai J."/>
            <person name="Okazaki Y."/>
            <person name="Muramatsu M."/>
            <person name="Inoue Y."/>
            <person name="Kira A."/>
            <person name="Hayashizaki Y."/>
        </authorList>
    </citation>
    <scope>NUCLEOTIDE SEQUENCE</scope>
    <source>
        <strain evidence="1">C57BL/6J</strain>
        <tissue evidence="1">Medulla oblongata</tissue>
    </source>
</reference>
<dbReference type="AGR" id="MGI:5011625"/>
<evidence type="ECO:0000313" key="1">
    <source>
        <dbReference type="EMBL" id="BAE24392.1"/>
    </source>
</evidence>
<reference evidence="1" key="1">
    <citation type="journal article" date="1999" name="Methods Enzymol.">
        <title>High-efficiency full-length cDNA cloning.</title>
        <authorList>
            <person name="Carninci P."/>
            <person name="Hayashizaki Y."/>
        </authorList>
    </citation>
    <scope>NUCLEOTIDE SEQUENCE</scope>
    <source>
        <strain evidence="1">C57BL/6J</strain>
        <tissue evidence="1">Medulla oblongata</tissue>
    </source>
</reference>
<organism evidence="1">
    <name type="scientific">Mus musculus</name>
    <name type="common">Mouse</name>
    <dbReference type="NCBI Taxonomy" id="10090"/>
    <lineage>
        <taxon>Eukaryota</taxon>
        <taxon>Metazoa</taxon>
        <taxon>Chordata</taxon>
        <taxon>Craniata</taxon>
        <taxon>Vertebrata</taxon>
        <taxon>Euteleostomi</taxon>
        <taxon>Mammalia</taxon>
        <taxon>Eutheria</taxon>
        <taxon>Euarchontoglires</taxon>
        <taxon>Glires</taxon>
        <taxon>Rodentia</taxon>
        <taxon>Myomorpha</taxon>
        <taxon>Muroidea</taxon>
        <taxon>Muridae</taxon>
        <taxon>Murinae</taxon>
        <taxon>Mus</taxon>
        <taxon>Mus</taxon>
    </lineage>
</organism>
<sequence>MNILVWSAQRGGRSLGLSLNHSPASRSWRPTETAVYVLGDSRITLQDTSCLVQKPAGEHFKLIPALTLLWREKQWSCRKAIVTYKENMAPLNCLEAPLNCLPKYQIRIAAVLNIFKKHQYYLRSKEPIEWRLRESCFCNG</sequence>
<reference evidence="1" key="2">
    <citation type="journal article" date="2000" name="Genome Res.">
        <title>Normalization and subtraction of cap-trapper-selected cDNAs to prepare full-length cDNA libraries for rapid discovery of new genes.</title>
        <authorList>
            <person name="Carninci P."/>
            <person name="Shibata Y."/>
            <person name="Hayatsu N."/>
            <person name="Sugahara Y."/>
            <person name="Shibata K."/>
            <person name="Itoh M."/>
            <person name="Konno H."/>
            <person name="Okazaki Y."/>
            <person name="Muramatsu M."/>
            <person name="Hayashizaki Y."/>
        </authorList>
    </citation>
    <scope>NUCLEOTIDE SEQUENCE</scope>
    <source>
        <strain evidence="1">C57BL/6J</strain>
        <tissue evidence="1">Medulla oblongata</tissue>
    </source>
</reference>
<protein>
    <submittedName>
        <fullName evidence="1">Uncharacterized protein</fullName>
    </submittedName>
</protein>